<evidence type="ECO:0000313" key="5">
    <source>
        <dbReference type="EMBL" id="OGG03342.1"/>
    </source>
</evidence>
<proteinExistence type="predicted"/>
<dbReference type="SUPFAM" id="SSF57863">
    <property type="entry name" value="ArfGap/RecO-like zinc finger"/>
    <property type="match status" value="1"/>
</dbReference>
<dbReference type="SUPFAM" id="SSF50249">
    <property type="entry name" value="Nucleic acid-binding proteins"/>
    <property type="match status" value="1"/>
</dbReference>
<dbReference type="GO" id="GO:0043590">
    <property type="term" value="C:bacterial nucleoid"/>
    <property type="evidence" value="ECO:0007669"/>
    <property type="project" value="TreeGrafter"/>
</dbReference>
<dbReference type="Pfam" id="PF11967">
    <property type="entry name" value="RecO_N"/>
    <property type="match status" value="1"/>
</dbReference>
<evidence type="ECO:0000256" key="3">
    <source>
        <dbReference type="ARBA" id="ARBA00023204"/>
    </source>
</evidence>
<protein>
    <submittedName>
        <fullName evidence="5">DNA repair protein RecO</fullName>
    </submittedName>
</protein>
<sequence length="183" mass="21235">MIRTYRIEGVVIRKDKMGEADYRLTVLSKNSGKLVIIAKGVRKITSRKAPHLDLLNHLKLFLAKGKTFDILTDVEAIDNFSFLKTHLSRIAVSFKMIELVNRLIPEREEHTQIFGRLLSDFHLLNKHIKLDETKITDDFANYLLWQSGYLPQDQRLAGIKLERFLEDVCERTIKSNILLTKLS</sequence>
<accession>A0A1F5YTU5</accession>
<dbReference type="InterPro" id="IPR022572">
    <property type="entry name" value="DNA_rep/recomb_RecO_N"/>
</dbReference>
<name>A0A1F5YTU5_9BACT</name>
<dbReference type="Proteomes" id="UP000176665">
    <property type="component" value="Unassembled WGS sequence"/>
</dbReference>
<evidence type="ECO:0000256" key="1">
    <source>
        <dbReference type="ARBA" id="ARBA00022763"/>
    </source>
</evidence>
<gene>
    <name evidence="5" type="ORF">A2W14_03695</name>
</gene>
<keyword evidence="3" id="KW-0234">DNA repair</keyword>
<keyword evidence="2" id="KW-0233">DNA recombination</keyword>
<evidence type="ECO:0000256" key="2">
    <source>
        <dbReference type="ARBA" id="ARBA00023172"/>
    </source>
</evidence>
<dbReference type="EMBL" id="MFJA01000029">
    <property type="protein sequence ID" value="OGG03342.1"/>
    <property type="molecule type" value="Genomic_DNA"/>
</dbReference>
<dbReference type="AlphaFoldDB" id="A0A1F5YTU5"/>
<evidence type="ECO:0000313" key="6">
    <source>
        <dbReference type="Proteomes" id="UP000176665"/>
    </source>
</evidence>
<evidence type="ECO:0000259" key="4">
    <source>
        <dbReference type="Pfam" id="PF11967"/>
    </source>
</evidence>
<dbReference type="InterPro" id="IPR037278">
    <property type="entry name" value="ARFGAP/RecO"/>
</dbReference>
<comment type="caution">
    <text evidence="5">The sequence shown here is derived from an EMBL/GenBank/DDBJ whole genome shotgun (WGS) entry which is preliminary data.</text>
</comment>
<feature type="domain" description="DNA replication/recombination mediator RecO N-terminal" evidence="4">
    <location>
        <begin position="4"/>
        <end position="80"/>
    </location>
</feature>
<dbReference type="STRING" id="1798371.A2W14_03695"/>
<keyword evidence="1" id="KW-0227">DNA damage</keyword>
<dbReference type="Gene3D" id="2.40.50.140">
    <property type="entry name" value="Nucleic acid-binding proteins"/>
    <property type="match status" value="1"/>
</dbReference>
<dbReference type="GO" id="GO:0006302">
    <property type="term" value="P:double-strand break repair"/>
    <property type="evidence" value="ECO:0007669"/>
    <property type="project" value="TreeGrafter"/>
</dbReference>
<dbReference type="GO" id="GO:0006310">
    <property type="term" value="P:DNA recombination"/>
    <property type="evidence" value="ECO:0007669"/>
    <property type="project" value="UniProtKB-KW"/>
</dbReference>
<reference evidence="5 6" key="1">
    <citation type="journal article" date="2016" name="Nat. Commun.">
        <title>Thousands of microbial genomes shed light on interconnected biogeochemical processes in an aquifer system.</title>
        <authorList>
            <person name="Anantharaman K."/>
            <person name="Brown C.T."/>
            <person name="Hug L.A."/>
            <person name="Sharon I."/>
            <person name="Castelle C.J."/>
            <person name="Probst A.J."/>
            <person name="Thomas B.C."/>
            <person name="Singh A."/>
            <person name="Wilkins M.J."/>
            <person name="Karaoz U."/>
            <person name="Brodie E.L."/>
            <person name="Williams K.H."/>
            <person name="Hubbard S.S."/>
            <person name="Banfield J.F."/>
        </authorList>
    </citation>
    <scope>NUCLEOTIDE SEQUENCE [LARGE SCALE GENOMIC DNA]</scope>
</reference>
<dbReference type="NCBIfam" id="TIGR00613">
    <property type="entry name" value="reco"/>
    <property type="match status" value="1"/>
</dbReference>
<dbReference type="PANTHER" id="PTHR33991">
    <property type="entry name" value="DNA REPAIR PROTEIN RECO"/>
    <property type="match status" value="1"/>
</dbReference>
<dbReference type="InterPro" id="IPR012340">
    <property type="entry name" value="NA-bd_OB-fold"/>
</dbReference>
<dbReference type="PANTHER" id="PTHR33991:SF1">
    <property type="entry name" value="DNA REPAIR PROTEIN RECO"/>
    <property type="match status" value="1"/>
</dbReference>
<organism evidence="5 6">
    <name type="scientific">Candidatus Gottesmanbacteria bacterium RBG_16_37_8</name>
    <dbReference type="NCBI Taxonomy" id="1798371"/>
    <lineage>
        <taxon>Bacteria</taxon>
        <taxon>Candidatus Gottesmaniibacteriota</taxon>
    </lineage>
</organism>
<dbReference type="InterPro" id="IPR003717">
    <property type="entry name" value="RecO"/>
</dbReference>